<organism evidence="2 3">
    <name type="scientific">Agrobacterium tumefaciens</name>
    <dbReference type="NCBI Taxonomy" id="358"/>
    <lineage>
        <taxon>Bacteria</taxon>
        <taxon>Pseudomonadati</taxon>
        <taxon>Pseudomonadota</taxon>
        <taxon>Alphaproteobacteria</taxon>
        <taxon>Hyphomicrobiales</taxon>
        <taxon>Rhizobiaceae</taxon>
        <taxon>Rhizobium/Agrobacterium group</taxon>
        <taxon>Agrobacterium</taxon>
        <taxon>Agrobacterium tumefaciens complex</taxon>
    </lineage>
</organism>
<reference evidence="2 3" key="1">
    <citation type="submission" date="2014-12" db="EMBL/GenBank/DDBJ databases">
        <title>16Stimator: statistical estimation of ribosomal gene copy numbers from draft genome assemblies.</title>
        <authorList>
            <person name="Perisin M.A."/>
            <person name="Vetter M."/>
            <person name="Gilbert J.A."/>
            <person name="Bergelson J."/>
        </authorList>
    </citation>
    <scope>NUCLEOTIDE SEQUENCE [LARGE SCALE GENOMIC DNA]</scope>
    <source>
        <strain evidence="2 3">MEJ076</strain>
    </source>
</reference>
<dbReference type="InterPro" id="IPR018958">
    <property type="entry name" value="Knr4/Smi1-like_dom"/>
</dbReference>
<dbReference type="EMBL" id="JXQV01000026">
    <property type="protein sequence ID" value="KIP99594.1"/>
    <property type="molecule type" value="Genomic_DNA"/>
</dbReference>
<evidence type="ECO:0000313" key="3">
    <source>
        <dbReference type="Proteomes" id="UP000035017"/>
    </source>
</evidence>
<sequence>MLILPESLLSLLEKADEMDRPQKPISPQDIEEFERAQNVLLPDSLKFFWGRYGSRALGNRTIFGFKTRVEFPNGKKKKADVGFIASPAKMNEARQRYIDPLYNNSGVRLPERLYPLTFDDGYGHCLIDLNENTYGRILYLKIKAETFGSAGYGWDQVGFVADTFEQFVAGLTPDYL</sequence>
<dbReference type="Proteomes" id="UP000035017">
    <property type="component" value="Unassembled WGS sequence"/>
</dbReference>
<protein>
    <recommendedName>
        <fullName evidence="1">Knr4/Smi1-like domain-containing protein</fullName>
    </recommendedName>
</protein>
<dbReference type="SMART" id="SM00860">
    <property type="entry name" value="SMI1_KNR4"/>
    <property type="match status" value="1"/>
</dbReference>
<proteinExistence type="predicted"/>
<gene>
    <name evidence="2" type="ORF">RU07_18405</name>
</gene>
<evidence type="ECO:0000259" key="1">
    <source>
        <dbReference type="SMART" id="SM00860"/>
    </source>
</evidence>
<comment type="caution">
    <text evidence="2">The sequence shown here is derived from an EMBL/GenBank/DDBJ whole genome shotgun (WGS) entry which is preliminary data.</text>
</comment>
<feature type="domain" description="Knr4/Smi1-like" evidence="1">
    <location>
        <begin position="24"/>
        <end position="170"/>
    </location>
</feature>
<dbReference type="Gene3D" id="3.40.1580.10">
    <property type="entry name" value="SMI1/KNR4-like"/>
    <property type="match status" value="1"/>
</dbReference>
<name>A0A0D0JVL3_AGRTU</name>
<dbReference type="SUPFAM" id="SSF160631">
    <property type="entry name" value="SMI1/KNR4-like"/>
    <property type="match status" value="1"/>
</dbReference>
<dbReference type="Pfam" id="PF09346">
    <property type="entry name" value="SMI1_KNR4"/>
    <property type="match status" value="1"/>
</dbReference>
<dbReference type="AlphaFoldDB" id="A0A0D0JVL3"/>
<dbReference type="OrthoDB" id="8363518at2"/>
<evidence type="ECO:0000313" key="2">
    <source>
        <dbReference type="EMBL" id="KIP99594.1"/>
    </source>
</evidence>
<accession>A0A0D0JVL3</accession>
<dbReference type="InterPro" id="IPR037883">
    <property type="entry name" value="Knr4/Smi1-like_sf"/>
</dbReference>